<dbReference type="EMBL" id="DS028093">
    <property type="protein sequence ID" value="KMP00709.1"/>
    <property type="molecule type" value="Genomic_DNA"/>
</dbReference>
<feature type="compositionally biased region" description="Basic residues" evidence="1">
    <location>
        <begin position="533"/>
        <end position="545"/>
    </location>
</feature>
<dbReference type="Gene3D" id="2.170.270.10">
    <property type="entry name" value="SET domain"/>
    <property type="match status" value="1"/>
</dbReference>
<accession>A0A0J6Y126</accession>
<organism evidence="3 4">
    <name type="scientific">Coccidioides immitis RMSCC 2394</name>
    <dbReference type="NCBI Taxonomy" id="404692"/>
    <lineage>
        <taxon>Eukaryota</taxon>
        <taxon>Fungi</taxon>
        <taxon>Dikarya</taxon>
        <taxon>Ascomycota</taxon>
        <taxon>Pezizomycotina</taxon>
        <taxon>Eurotiomycetes</taxon>
        <taxon>Eurotiomycetidae</taxon>
        <taxon>Onygenales</taxon>
        <taxon>Onygenaceae</taxon>
        <taxon>Coccidioides</taxon>
    </lineage>
</organism>
<sequence length="545" mass="60085">MGPPEENSSLNTATPESLDSTPPAHEAVAADSQELAQHRCSQEKATLKNSPGDDAADFSSEMIPESADQDSLGIAPCNARSGKVKHQTPEDDGLPDFNTFLKCVIKVGSTPSPFLRENATPLIRLLASPGIGWTAAEFKKQGTGLAAMMEMPRCQIITHEPVMVVQATLESMGGSIKDYNKMLAEKIKEVNCPNFTHFFFTLKKDSEEKWGKFGAYFEKNCIPCTLPSGQKVRVLGHWSSKINHSCVPNAQQTLIEANTEGVKSTFLNIRACREISRGEEITVAYDEIHLDTTERKQHMKEHFGFECACEYCESQDRELDADFLLVNELAPVVFSPAVAKAQPARALRAASQLLQKLSGHKLFDRRYCEVLAHCARICAYHSDAGRAAMFLNAARTGFYMIQGCDGPDLWKLAQVEANVAEFADSSDSKRGLSTKDEAEKLIITQNMDGNKIAFMLGAGDDEYLRLCDIERPKKNAKDPESPGLLKQKKNTKKANETDGFQELLQALAVEKKEHDETRLHQDNGKGKGNGNGRGKKGRRSKGGKR</sequence>
<dbReference type="CDD" id="cd20071">
    <property type="entry name" value="SET_SMYD"/>
    <property type="match status" value="1"/>
</dbReference>
<proteinExistence type="predicted"/>
<dbReference type="SUPFAM" id="SSF82199">
    <property type="entry name" value="SET domain"/>
    <property type="match status" value="1"/>
</dbReference>
<evidence type="ECO:0000259" key="2">
    <source>
        <dbReference type="PROSITE" id="PS50280"/>
    </source>
</evidence>
<evidence type="ECO:0000313" key="3">
    <source>
        <dbReference type="EMBL" id="KMP00709.1"/>
    </source>
</evidence>
<dbReference type="PROSITE" id="PS50280">
    <property type="entry name" value="SET"/>
    <property type="match status" value="1"/>
</dbReference>
<reference evidence="4" key="1">
    <citation type="journal article" date="2010" name="Genome Res.">
        <title>Population genomic sequencing of Coccidioides fungi reveals recent hybridization and transposon control.</title>
        <authorList>
            <person name="Neafsey D.E."/>
            <person name="Barker B.M."/>
            <person name="Sharpton T.J."/>
            <person name="Stajich J.E."/>
            <person name="Park D.J."/>
            <person name="Whiston E."/>
            <person name="Hung C.-Y."/>
            <person name="McMahan C."/>
            <person name="White J."/>
            <person name="Sykes S."/>
            <person name="Heiman D."/>
            <person name="Young S."/>
            <person name="Zeng Q."/>
            <person name="Abouelleil A."/>
            <person name="Aftuck L."/>
            <person name="Bessette D."/>
            <person name="Brown A."/>
            <person name="FitzGerald M."/>
            <person name="Lui A."/>
            <person name="Macdonald J.P."/>
            <person name="Priest M."/>
            <person name="Orbach M.J."/>
            <person name="Galgiani J.N."/>
            <person name="Kirkland T.N."/>
            <person name="Cole G.T."/>
            <person name="Birren B.W."/>
            <person name="Henn M.R."/>
            <person name="Taylor J.W."/>
            <person name="Rounsley S.D."/>
        </authorList>
    </citation>
    <scope>NUCLEOTIDE SEQUENCE [LARGE SCALE GENOMIC DNA]</scope>
    <source>
        <strain evidence="4">RMSCC 2394</strain>
    </source>
</reference>
<feature type="region of interest" description="Disordered" evidence="1">
    <location>
        <begin position="1"/>
        <end position="74"/>
    </location>
</feature>
<dbReference type="Pfam" id="PF00856">
    <property type="entry name" value="SET"/>
    <property type="match status" value="1"/>
</dbReference>
<name>A0A0J6Y126_COCIT</name>
<feature type="compositionally biased region" description="Polar residues" evidence="1">
    <location>
        <begin position="1"/>
        <end position="20"/>
    </location>
</feature>
<dbReference type="InterPro" id="IPR046341">
    <property type="entry name" value="SET_dom_sf"/>
</dbReference>
<dbReference type="PANTHER" id="PTHR47332">
    <property type="entry name" value="SET DOMAIN-CONTAINING PROTEIN 5"/>
    <property type="match status" value="1"/>
</dbReference>
<feature type="compositionally biased region" description="Basic and acidic residues" evidence="1">
    <location>
        <begin position="509"/>
        <end position="525"/>
    </location>
</feature>
<dbReference type="PANTHER" id="PTHR47332:SF4">
    <property type="entry name" value="SET DOMAIN-CONTAINING PROTEIN 5"/>
    <property type="match status" value="1"/>
</dbReference>
<feature type="region of interest" description="Disordered" evidence="1">
    <location>
        <begin position="473"/>
        <end position="545"/>
    </location>
</feature>
<evidence type="ECO:0000313" key="4">
    <source>
        <dbReference type="Proteomes" id="UP000054565"/>
    </source>
</evidence>
<gene>
    <name evidence="3" type="ORF">CIRG_00851</name>
</gene>
<protein>
    <recommendedName>
        <fullName evidence="2">SET domain-containing protein</fullName>
    </recommendedName>
</protein>
<dbReference type="AlphaFoldDB" id="A0A0J6Y126"/>
<dbReference type="STRING" id="404692.A0A0J6Y126"/>
<evidence type="ECO:0000256" key="1">
    <source>
        <dbReference type="SAM" id="MobiDB-lite"/>
    </source>
</evidence>
<dbReference type="InterPro" id="IPR053185">
    <property type="entry name" value="SET_domain_protein"/>
</dbReference>
<feature type="compositionally biased region" description="Basic and acidic residues" evidence="1">
    <location>
        <begin position="36"/>
        <end position="46"/>
    </location>
</feature>
<dbReference type="OrthoDB" id="438641at2759"/>
<dbReference type="Proteomes" id="UP000054565">
    <property type="component" value="Unassembled WGS sequence"/>
</dbReference>
<feature type="domain" description="SET" evidence="2">
    <location>
        <begin position="121"/>
        <end position="286"/>
    </location>
</feature>
<dbReference type="InterPro" id="IPR001214">
    <property type="entry name" value="SET_dom"/>
</dbReference>